<accession>A0A0B6ZK49</accession>
<evidence type="ECO:0000313" key="1">
    <source>
        <dbReference type="EMBL" id="CEK68969.1"/>
    </source>
</evidence>
<organism evidence="1">
    <name type="scientific">Arion vulgaris</name>
    <dbReference type="NCBI Taxonomy" id="1028688"/>
    <lineage>
        <taxon>Eukaryota</taxon>
        <taxon>Metazoa</taxon>
        <taxon>Spiralia</taxon>
        <taxon>Lophotrochozoa</taxon>
        <taxon>Mollusca</taxon>
        <taxon>Gastropoda</taxon>
        <taxon>Heterobranchia</taxon>
        <taxon>Euthyneura</taxon>
        <taxon>Panpulmonata</taxon>
        <taxon>Eupulmonata</taxon>
        <taxon>Stylommatophora</taxon>
        <taxon>Helicina</taxon>
        <taxon>Arionoidea</taxon>
        <taxon>Arionidae</taxon>
        <taxon>Arion</taxon>
    </lineage>
</organism>
<gene>
    <name evidence="1" type="primary">ORF68443</name>
</gene>
<reference evidence="1" key="1">
    <citation type="submission" date="2014-12" db="EMBL/GenBank/DDBJ databases">
        <title>Insight into the proteome of Arion vulgaris.</title>
        <authorList>
            <person name="Aradska J."/>
            <person name="Bulat T."/>
            <person name="Smidak R."/>
            <person name="Sarate P."/>
            <person name="Gangsoo J."/>
            <person name="Sialana F."/>
            <person name="Bilban M."/>
            <person name="Lubec G."/>
        </authorList>
    </citation>
    <scope>NUCLEOTIDE SEQUENCE</scope>
    <source>
        <tissue evidence="1">Skin</tissue>
    </source>
</reference>
<sequence length="73" mass="8326">MMKIGIKVISSCREQAGMISVSLNYIHQTIKESVGQKKINIADDDSNISSLCNYFFTAWLRNMDILLEAREEI</sequence>
<protein>
    <submittedName>
        <fullName evidence="1">Uncharacterized protein</fullName>
    </submittedName>
</protein>
<name>A0A0B6ZK49_9EUPU</name>
<dbReference type="EMBL" id="HACG01022104">
    <property type="protein sequence ID" value="CEK68969.1"/>
    <property type="molecule type" value="Transcribed_RNA"/>
</dbReference>
<dbReference type="AlphaFoldDB" id="A0A0B6ZK49"/>
<proteinExistence type="predicted"/>